<dbReference type="OrthoDB" id="20875at2"/>
<organism evidence="1 2">
    <name type="scientific">Tautonia sociabilis</name>
    <dbReference type="NCBI Taxonomy" id="2080755"/>
    <lineage>
        <taxon>Bacteria</taxon>
        <taxon>Pseudomonadati</taxon>
        <taxon>Planctomycetota</taxon>
        <taxon>Planctomycetia</taxon>
        <taxon>Isosphaerales</taxon>
        <taxon>Isosphaeraceae</taxon>
        <taxon>Tautonia</taxon>
    </lineage>
</organism>
<sequence>MAPAAPLDDAARLIEARRIWDEAPHCAFTDLIRFDGRWLCTFREGQRHVSPDGAIRVIASEDGERWEPIARLTSASADLRDPKLCTSPDGRLMLTAAAALHDPGDGGRHQTLAWFSQDGASWDGPHPIGRRGDWLWRVSWHDGTPYSVGYSTEADRPARVARLYRGADGRADAFEAIVDPLFEAGEPSEATLRFLPDGQALCLLRRDGAEPSAQLGQAEPPYLNWTWTDLGVRVGGPNLIRLPDGRLIAVVRLYDGGPRTAVCRLDPGAGTLTELLALPSGGDTSYAGLAWHAEQLWISYYSSHEGRTAIYLARVALPDPS</sequence>
<dbReference type="CDD" id="cd15482">
    <property type="entry name" value="Sialidase_non-viral"/>
    <property type="match status" value="1"/>
</dbReference>
<reference evidence="1 2" key="2">
    <citation type="submission" date="2019-01" db="EMBL/GenBank/DDBJ databases">
        <title>Tautonia sociabilis, a novel thermotolerant planctomycete of Isosphaeraceae family, isolated from a 4000 m deep subterranean habitat.</title>
        <authorList>
            <person name="Kovaleva O.L."/>
            <person name="Elcheninov A.G."/>
            <person name="Van Heerden E."/>
            <person name="Toshchakov S.V."/>
            <person name="Novikov A."/>
            <person name="Bonch-Osmolovskaya E.A."/>
            <person name="Kublanov I.V."/>
        </authorList>
    </citation>
    <scope>NUCLEOTIDE SEQUENCE [LARGE SCALE GENOMIC DNA]</scope>
    <source>
        <strain evidence="1 2">GM2012</strain>
    </source>
</reference>
<evidence type="ECO:0000313" key="2">
    <source>
        <dbReference type="Proteomes" id="UP000280296"/>
    </source>
</evidence>
<dbReference type="Gene3D" id="2.120.10.10">
    <property type="match status" value="1"/>
</dbReference>
<dbReference type="Proteomes" id="UP000280296">
    <property type="component" value="Unassembled WGS sequence"/>
</dbReference>
<gene>
    <name evidence="1" type="ORF">TsocGM_22735</name>
</gene>
<dbReference type="EMBL" id="RYZH01000064">
    <property type="protein sequence ID" value="RUL83114.1"/>
    <property type="molecule type" value="Genomic_DNA"/>
</dbReference>
<protein>
    <submittedName>
        <fullName evidence="1">Exo-alpha-sialidase</fullName>
    </submittedName>
</protein>
<dbReference type="SUPFAM" id="SSF82171">
    <property type="entry name" value="DPP6 N-terminal domain-like"/>
    <property type="match status" value="1"/>
</dbReference>
<comment type="caution">
    <text evidence="1">The sequence shown here is derived from an EMBL/GenBank/DDBJ whole genome shotgun (WGS) entry which is preliminary data.</text>
</comment>
<accession>A0A432MDU5</accession>
<reference evidence="1 2" key="1">
    <citation type="submission" date="2018-12" db="EMBL/GenBank/DDBJ databases">
        <authorList>
            <person name="Toschakov S.V."/>
        </authorList>
    </citation>
    <scope>NUCLEOTIDE SEQUENCE [LARGE SCALE GENOMIC DNA]</scope>
    <source>
        <strain evidence="1 2">GM2012</strain>
    </source>
</reference>
<dbReference type="AlphaFoldDB" id="A0A432MDU5"/>
<proteinExistence type="predicted"/>
<keyword evidence="2" id="KW-1185">Reference proteome</keyword>
<evidence type="ECO:0000313" key="1">
    <source>
        <dbReference type="EMBL" id="RUL83114.1"/>
    </source>
</evidence>
<name>A0A432MDU5_9BACT</name>